<gene>
    <name evidence="5" type="primary">Mia3_0</name>
    <name evidence="5" type="ORF">RAMSUL_R11805</name>
</gene>
<dbReference type="GO" id="GO:0006888">
    <property type="term" value="P:endoplasmic reticulum to Golgi vesicle-mediated transport"/>
    <property type="evidence" value="ECO:0007669"/>
    <property type="project" value="TreeGrafter"/>
</dbReference>
<dbReference type="Proteomes" id="UP000611227">
    <property type="component" value="Unassembled WGS sequence"/>
</dbReference>
<feature type="compositionally biased region" description="Pro residues" evidence="3">
    <location>
        <begin position="696"/>
        <end position="711"/>
    </location>
</feature>
<feature type="domain" description="Nuclear pore complex interacting protein N-terminal" evidence="4">
    <location>
        <begin position="2"/>
        <end position="161"/>
    </location>
</feature>
<organism evidence="5 6">
    <name type="scientific">Ramphastos sulfuratus</name>
    <dbReference type="NCBI Taxonomy" id="322582"/>
    <lineage>
        <taxon>Eukaryota</taxon>
        <taxon>Metazoa</taxon>
        <taxon>Chordata</taxon>
        <taxon>Craniata</taxon>
        <taxon>Vertebrata</taxon>
        <taxon>Euteleostomi</taxon>
        <taxon>Archelosauria</taxon>
        <taxon>Archosauria</taxon>
        <taxon>Dinosauria</taxon>
        <taxon>Saurischia</taxon>
        <taxon>Theropoda</taxon>
        <taxon>Coelurosauria</taxon>
        <taxon>Aves</taxon>
        <taxon>Neognathae</taxon>
        <taxon>Neoaves</taxon>
        <taxon>Telluraves</taxon>
        <taxon>Coraciimorphae</taxon>
        <taxon>Piciformes</taxon>
        <taxon>Ramphastidae</taxon>
        <taxon>Ramphastos</taxon>
    </lineage>
</organism>
<keyword evidence="6" id="KW-1185">Reference proteome</keyword>
<protein>
    <submittedName>
        <fullName evidence="5">TGO1 protein</fullName>
    </submittedName>
</protein>
<dbReference type="Pfam" id="PF06409">
    <property type="entry name" value="NPIP"/>
    <property type="match status" value="1"/>
</dbReference>
<feature type="region of interest" description="Disordered" evidence="3">
    <location>
        <begin position="267"/>
        <end position="297"/>
    </location>
</feature>
<feature type="compositionally biased region" description="Pro residues" evidence="3">
    <location>
        <begin position="621"/>
        <end position="636"/>
    </location>
</feature>
<dbReference type="InterPro" id="IPR054697">
    <property type="entry name" value="NPIP_N"/>
</dbReference>
<feature type="compositionally biased region" description="Low complexity" evidence="3">
    <location>
        <begin position="515"/>
        <end position="529"/>
    </location>
</feature>
<dbReference type="GO" id="GO:0009306">
    <property type="term" value="P:protein secretion"/>
    <property type="evidence" value="ECO:0007669"/>
    <property type="project" value="TreeGrafter"/>
</dbReference>
<feature type="compositionally biased region" description="Pro residues" evidence="3">
    <location>
        <begin position="677"/>
        <end position="687"/>
    </location>
</feature>
<keyword evidence="1 2" id="KW-0175">Coiled coil</keyword>
<dbReference type="PANTHER" id="PTHR23158">
    <property type="entry name" value="MELANOMA INHIBITORY ACTIVITY-RELATED"/>
    <property type="match status" value="1"/>
</dbReference>
<evidence type="ECO:0000256" key="3">
    <source>
        <dbReference type="SAM" id="MobiDB-lite"/>
    </source>
</evidence>
<dbReference type="EMBL" id="WBNM01012680">
    <property type="protein sequence ID" value="NXP73316.1"/>
    <property type="molecule type" value="Genomic_DNA"/>
</dbReference>
<feature type="coiled-coil region" evidence="2">
    <location>
        <begin position="60"/>
        <end position="241"/>
    </location>
</feature>
<proteinExistence type="predicted"/>
<accession>A0A852C099</accession>
<feature type="non-terminal residue" evidence="5">
    <location>
        <position position="717"/>
    </location>
</feature>
<reference evidence="5" key="1">
    <citation type="submission" date="2019-09" db="EMBL/GenBank/DDBJ databases">
        <title>Bird 10,000 Genomes (B10K) Project - Family phase.</title>
        <authorList>
            <person name="Zhang G."/>
        </authorList>
    </citation>
    <scope>NUCLEOTIDE SEQUENCE</scope>
    <source>
        <strain evidence="5">B10K-DU-001-30</strain>
        <tissue evidence="5">Muscle</tissue>
    </source>
</reference>
<feature type="non-terminal residue" evidence="5">
    <location>
        <position position="1"/>
    </location>
</feature>
<dbReference type="PANTHER" id="PTHR23158:SF54">
    <property type="entry name" value="TRANSPORT AND GOLGI ORGANIZATION PROTEIN 1 HOMOLOG"/>
    <property type="match status" value="1"/>
</dbReference>
<dbReference type="GO" id="GO:0005789">
    <property type="term" value="C:endoplasmic reticulum membrane"/>
    <property type="evidence" value="ECO:0007669"/>
    <property type="project" value="TreeGrafter"/>
</dbReference>
<dbReference type="GO" id="GO:0070971">
    <property type="term" value="C:endoplasmic reticulum exit site"/>
    <property type="evidence" value="ECO:0007669"/>
    <property type="project" value="TreeGrafter"/>
</dbReference>
<evidence type="ECO:0000256" key="1">
    <source>
        <dbReference type="ARBA" id="ARBA00023054"/>
    </source>
</evidence>
<feature type="coiled-coil region" evidence="2">
    <location>
        <begin position="329"/>
        <end position="483"/>
    </location>
</feature>
<feature type="region of interest" description="Disordered" evidence="3">
    <location>
        <begin position="589"/>
        <end position="717"/>
    </location>
</feature>
<name>A0A852C099_9PICI</name>
<feature type="region of interest" description="Disordered" evidence="3">
    <location>
        <begin position="491"/>
        <end position="574"/>
    </location>
</feature>
<comment type="caution">
    <text evidence="5">The sequence shown here is derived from an EMBL/GenBank/DDBJ whole genome shotgun (WGS) entry which is preliminary data.</text>
</comment>
<dbReference type="AlphaFoldDB" id="A0A852C099"/>
<sequence>LVATLPEEIRPGPDFHGLPWEPVIITALVGIATLAVIFWRTCLSVITVRLPFFFFSLVTEKQLAEKIKNLLQEKTEILEKISEYDQKIKEAKESVKVAQEQKDILSDETAGLKDTVKELEEANHQLDDKVKNLHKMLETERKKNEKKQNKISETQKSLEKLQEAVSVHSAELSEVQIALNEAKLSEEKVKSELHHVQEENARLKKSKEQLLKEAEGWSERHTELSEQIKLYQKAQKDIEEALAYKENEIEVLTNCVMQLKQLDMDSAAEARKDEEGHEWSPGEDLANGELPDNESEKMKTQIKQMMDVSRVKTMLSLVEEDRNLLQSKLSDEVAARHELEEQIKKLEHDSCSLQSAKARLENECKTLQQKVEILGELYQQKEMALQKKLTQEEYERQEKEQKLSAADEKAVLAIEEVKVYKQRIQEMEEELQKTERSYKNQIAAHEKKAHDNWLIARSAERALAEEKREAANLRQKLIEVNQKIAMLQRPLIVKPTPGRPNRQVPPRRGPLSRDGSFGPSPVSGGNPSPTQMIEAPARPLSAPRREGPRGEFGSVVDGSPVPRRPAELPGRMSVPDLGPAVASLLVPRTSSPSTAVDGMANAIPKGPPSFPGTPIMTSPAMGPPAPPPLRYGPPPAALRGHFGPRPLPVPLVRGAPLPPPAARDFLPGPPLGMRDLPPGPLPPPPDPRGYGRGHPPFQPLGPPGPRLPPPGARDYTP</sequence>
<evidence type="ECO:0000256" key="2">
    <source>
        <dbReference type="SAM" id="Coils"/>
    </source>
</evidence>
<evidence type="ECO:0000313" key="6">
    <source>
        <dbReference type="Proteomes" id="UP000611227"/>
    </source>
</evidence>
<dbReference type="GO" id="GO:0035459">
    <property type="term" value="P:vesicle cargo loading"/>
    <property type="evidence" value="ECO:0007669"/>
    <property type="project" value="TreeGrafter"/>
</dbReference>
<evidence type="ECO:0000259" key="4">
    <source>
        <dbReference type="Pfam" id="PF06409"/>
    </source>
</evidence>
<evidence type="ECO:0000313" key="5">
    <source>
        <dbReference type="EMBL" id="NXP73316.1"/>
    </source>
</evidence>
<dbReference type="InterPro" id="IPR051500">
    <property type="entry name" value="cTAGE_MIA/OTOR"/>
</dbReference>
<feature type="compositionally biased region" description="Basic and acidic residues" evidence="3">
    <location>
        <begin position="268"/>
        <end position="280"/>
    </location>
</feature>